<accession>R4Z0D8</accession>
<dbReference type="STRING" id="1229780.BN381_330125"/>
<dbReference type="EMBL" id="CANL01000027">
    <property type="protein sequence ID" value="CCM64140.1"/>
    <property type="molecule type" value="Genomic_DNA"/>
</dbReference>
<evidence type="ECO:0000313" key="2">
    <source>
        <dbReference type="Proteomes" id="UP000018291"/>
    </source>
</evidence>
<name>R4Z0D8_9ACTN</name>
<dbReference type="HOGENOM" id="CLU_1640706_0_0_11"/>
<dbReference type="InterPro" id="IPR025324">
    <property type="entry name" value="DUF4230"/>
</dbReference>
<evidence type="ECO:0000313" key="1">
    <source>
        <dbReference type="EMBL" id="CCM64140.1"/>
    </source>
</evidence>
<gene>
    <name evidence="1" type="ORF">BN381_330125</name>
</gene>
<dbReference type="eggNOG" id="ENOG5031RMA">
    <property type="taxonomic scope" value="Bacteria"/>
</dbReference>
<comment type="caution">
    <text evidence="1">The sequence shown here is derived from an EMBL/GenBank/DDBJ whole genome shotgun (WGS) entry which is preliminary data.</text>
</comment>
<dbReference type="Proteomes" id="UP000018291">
    <property type="component" value="Unassembled WGS sequence"/>
</dbReference>
<organism evidence="1 2">
    <name type="scientific">Candidatus Neomicrothrix parvicella RN1</name>
    <dbReference type="NCBI Taxonomy" id="1229780"/>
    <lineage>
        <taxon>Bacteria</taxon>
        <taxon>Bacillati</taxon>
        <taxon>Actinomycetota</taxon>
        <taxon>Acidimicrobiia</taxon>
        <taxon>Acidimicrobiales</taxon>
        <taxon>Microthrixaceae</taxon>
        <taxon>Candidatus Neomicrothrix</taxon>
    </lineage>
</organism>
<evidence type="ECO:0008006" key="3">
    <source>
        <dbReference type="Google" id="ProtNLM"/>
    </source>
</evidence>
<dbReference type="AlphaFoldDB" id="R4Z0D8"/>
<protein>
    <recommendedName>
        <fullName evidence="3">DUF4230 domain-containing protein</fullName>
    </recommendedName>
</protein>
<reference evidence="1 2" key="1">
    <citation type="journal article" date="2013" name="ISME J.">
        <title>Metabolic model for the filamentous 'Candidatus Microthrix parvicella' based on genomic and metagenomic analyses.</title>
        <authorList>
            <person name="Jon McIlroy S."/>
            <person name="Kristiansen R."/>
            <person name="Albertsen M."/>
            <person name="Michael Karst S."/>
            <person name="Rossetti S."/>
            <person name="Lund Nielsen J."/>
            <person name="Tandoi V."/>
            <person name="James Seviour R."/>
            <person name="Nielsen P.H."/>
        </authorList>
    </citation>
    <scope>NUCLEOTIDE SEQUENCE [LARGE SCALE GENOMIC DNA]</scope>
    <source>
        <strain evidence="1 2">RN1</strain>
    </source>
</reference>
<proteinExistence type="predicted"/>
<dbReference type="Pfam" id="PF14014">
    <property type="entry name" value="DUF4230"/>
    <property type="match status" value="1"/>
</dbReference>
<sequence length="161" mass="17128">MIVDVEKDTQGLPSILAGERTLMVAAGEVDAEVDFSGLKADAIVVDEVNKSVVITVPPPTLTKTRIDNSKTRVYSRERGLLNRVEDFLADQPVDDQPLYVQAENEMSTAAQASDLTGLAKQNTEDMLVAMMGSLGYSDVTVIFSADAPTAPDQPVDISGAG</sequence>
<keyword evidence="2" id="KW-1185">Reference proteome</keyword>
<dbReference type="OrthoDB" id="3366858at2"/>